<feature type="compositionally biased region" description="Basic and acidic residues" evidence="1">
    <location>
        <begin position="227"/>
        <end position="243"/>
    </location>
</feature>
<sequence length="345" mass="40280">MIYCKYFSIYCVYYLYFLVSQKENIEKLTSRINYSHLERGQRGCNHVSFYTEIRDELQNRYQMNPNLCDKIYPKVQDMKVFSKIINMIYEELYRTDMYTTCKPLHQNIDENTFKKYKSLFDYSIDYQHIHLNTLNPDTTCDEHYRRVIDEYINTYENVHSSCEVINEKKYDCDKIFSLFGNKKHKDLISLRCKKLETQTFSSDKEGERAQNGHLLNRIGSSNGVSDPADHLHTGRNPGRLDHSHRYLSHASTAPYDLYTTSSLPTDGTAEGGSKKNIMGSVVPVLGISSISLLLYKVTPARGFINKLLRRNGNMYNPVEYMDAFNPYSDGIIPGDRRMNISYHRL</sequence>
<dbReference type="InterPro" id="IPR008780">
    <property type="entry name" value="Plasmodium_Vir"/>
</dbReference>
<protein>
    <recommendedName>
        <fullName evidence="4">Variable surface protein vir 27</fullName>
    </recommendedName>
</protein>
<dbReference type="Proteomes" id="UP000053562">
    <property type="component" value="Unassembled WGS sequence"/>
</dbReference>
<feature type="region of interest" description="Disordered" evidence="1">
    <location>
        <begin position="215"/>
        <end position="243"/>
    </location>
</feature>
<evidence type="ECO:0000256" key="1">
    <source>
        <dbReference type="SAM" id="MobiDB-lite"/>
    </source>
</evidence>
<reference evidence="2 3" key="1">
    <citation type="submission" date="2011-08" db="EMBL/GenBank/DDBJ databases">
        <title>The Genome Sequence of Plasmodium vivax India VII.</title>
        <authorList>
            <consortium name="The Broad Institute Genome Sequencing Platform"/>
            <consortium name="The Broad Institute Genome Sequencing Center for Infectious Disease"/>
            <person name="Neafsey D."/>
            <person name="Carlton J."/>
            <person name="Barnwell J."/>
            <person name="Collins W."/>
            <person name="Escalante A."/>
            <person name="Mullikin J."/>
            <person name="Saul A."/>
            <person name="Guigo R."/>
            <person name="Camara F."/>
            <person name="Young S.K."/>
            <person name="Zeng Q."/>
            <person name="Gargeya S."/>
            <person name="Fitzgerald M."/>
            <person name="Haas B."/>
            <person name="Abouelleil A."/>
            <person name="Alvarado L."/>
            <person name="Arachchi H.M."/>
            <person name="Berlin A."/>
            <person name="Brown A."/>
            <person name="Chapman S.B."/>
            <person name="Chen Z."/>
            <person name="Dunbar C."/>
            <person name="Freedman E."/>
            <person name="Gearin G."/>
            <person name="Gellesch M."/>
            <person name="Goldberg J."/>
            <person name="Griggs A."/>
            <person name="Gujja S."/>
            <person name="Heiman D."/>
            <person name="Howarth C."/>
            <person name="Larson L."/>
            <person name="Lui A."/>
            <person name="MacDonald P.J.P."/>
            <person name="Montmayeur A."/>
            <person name="Murphy C."/>
            <person name="Neiman D."/>
            <person name="Pearson M."/>
            <person name="Priest M."/>
            <person name="Roberts A."/>
            <person name="Saif S."/>
            <person name="Shea T."/>
            <person name="Shenoy N."/>
            <person name="Sisk P."/>
            <person name="Stolte C."/>
            <person name="Sykes S."/>
            <person name="Wortman J."/>
            <person name="Nusbaum C."/>
            <person name="Birren B."/>
        </authorList>
    </citation>
    <scope>NUCLEOTIDE SEQUENCE [LARGE SCALE GENOMIC DNA]</scope>
    <source>
        <strain evidence="2 3">India VII</strain>
    </source>
</reference>
<evidence type="ECO:0000313" key="2">
    <source>
        <dbReference type="EMBL" id="KMZ82372.1"/>
    </source>
</evidence>
<organism evidence="2 3">
    <name type="scientific">Plasmodium vivax India VII</name>
    <dbReference type="NCBI Taxonomy" id="1077284"/>
    <lineage>
        <taxon>Eukaryota</taxon>
        <taxon>Sar</taxon>
        <taxon>Alveolata</taxon>
        <taxon>Apicomplexa</taxon>
        <taxon>Aconoidasida</taxon>
        <taxon>Haemosporida</taxon>
        <taxon>Plasmodiidae</taxon>
        <taxon>Plasmodium</taxon>
        <taxon>Plasmodium (Plasmodium)</taxon>
    </lineage>
</organism>
<dbReference type="EMBL" id="KQ234201">
    <property type="protein sequence ID" value="KMZ82372.1"/>
    <property type="molecule type" value="Genomic_DNA"/>
</dbReference>
<gene>
    <name evidence="2" type="ORF">PVIIG_04486</name>
</gene>
<dbReference type="AlphaFoldDB" id="A0A0J9SK15"/>
<dbReference type="Pfam" id="PF05795">
    <property type="entry name" value="Plasmodium_Vir"/>
    <property type="match status" value="1"/>
</dbReference>
<proteinExistence type="predicted"/>
<name>A0A0J9SK15_PLAVI</name>
<accession>A0A0J9SK15</accession>
<evidence type="ECO:0000313" key="3">
    <source>
        <dbReference type="Proteomes" id="UP000053562"/>
    </source>
</evidence>
<evidence type="ECO:0008006" key="4">
    <source>
        <dbReference type="Google" id="ProtNLM"/>
    </source>
</evidence>